<gene>
    <name evidence="2" type="ORF">HNV10_13130</name>
</gene>
<dbReference type="RefSeq" id="WP_173301840.1">
    <property type="nucleotide sequence ID" value="NZ_JABRWQ010000005.1"/>
</dbReference>
<sequence length="162" mass="19270">MHKTLLLIAVVSLFSFNCIAQNKDYTKFWDHLLANDRVEAGKFLNKNKSSDLEWLIINELLRNESGKIKRNDDFLKAFLTKDDFEYYLFAFWDRSFLFDDYIDEGFNSNTFETLDKIKALNLSNIDLKDAITYIDAIRNRHNNNWEAYTTLNEEINAVLWQF</sequence>
<evidence type="ECO:0000313" key="3">
    <source>
        <dbReference type="Proteomes" id="UP000805085"/>
    </source>
</evidence>
<name>A0ABX2E717_9FLAO</name>
<dbReference type="Proteomes" id="UP000805085">
    <property type="component" value="Unassembled WGS sequence"/>
</dbReference>
<organism evidence="2 3">
    <name type="scientific">Winogradskyella litoriviva</name>
    <dbReference type="NCBI Taxonomy" id="1220182"/>
    <lineage>
        <taxon>Bacteria</taxon>
        <taxon>Pseudomonadati</taxon>
        <taxon>Bacteroidota</taxon>
        <taxon>Flavobacteriia</taxon>
        <taxon>Flavobacteriales</taxon>
        <taxon>Flavobacteriaceae</taxon>
        <taxon>Winogradskyella</taxon>
    </lineage>
</organism>
<evidence type="ECO:0000256" key="1">
    <source>
        <dbReference type="SAM" id="SignalP"/>
    </source>
</evidence>
<reference evidence="2 3" key="1">
    <citation type="journal article" date="2015" name="Int. J. Syst. Evol. Microbiol.">
        <title>Winogradskyella litoriviva sp. nov., isolated from coastal seawater.</title>
        <authorList>
            <person name="Nedashkovskaya O.I."/>
            <person name="Kukhlevskiy A.D."/>
            <person name="Zhukova N.V."/>
            <person name="Kim S.J."/>
            <person name="Rhee S.K."/>
            <person name="Mikhailov V.V."/>
        </authorList>
    </citation>
    <scope>NUCLEOTIDE SEQUENCE [LARGE SCALE GENOMIC DNA]</scope>
    <source>
        <strain evidence="2 3">KMM6491</strain>
    </source>
</reference>
<protein>
    <submittedName>
        <fullName evidence="2">Uncharacterized protein</fullName>
    </submittedName>
</protein>
<comment type="caution">
    <text evidence="2">The sequence shown here is derived from an EMBL/GenBank/DDBJ whole genome shotgun (WGS) entry which is preliminary data.</text>
</comment>
<dbReference type="EMBL" id="JABRWQ010000005">
    <property type="protein sequence ID" value="NRD24195.1"/>
    <property type="molecule type" value="Genomic_DNA"/>
</dbReference>
<keyword evidence="3" id="KW-1185">Reference proteome</keyword>
<proteinExistence type="predicted"/>
<keyword evidence="1" id="KW-0732">Signal</keyword>
<feature type="chain" id="PRO_5047190380" evidence="1">
    <location>
        <begin position="21"/>
        <end position="162"/>
    </location>
</feature>
<feature type="signal peptide" evidence="1">
    <location>
        <begin position="1"/>
        <end position="20"/>
    </location>
</feature>
<accession>A0ABX2E717</accession>
<evidence type="ECO:0000313" key="2">
    <source>
        <dbReference type="EMBL" id="NRD24195.1"/>
    </source>
</evidence>